<protein>
    <submittedName>
        <fullName evidence="8">Site-specific integrase</fullName>
    </submittedName>
</protein>
<dbReference type="CDD" id="cd00796">
    <property type="entry name" value="INT_Rci_Hp1_C"/>
    <property type="match status" value="1"/>
</dbReference>
<proteinExistence type="inferred from homology"/>
<dbReference type="InterPro" id="IPR010998">
    <property type="entry name" value="Integrase_recombinase_N"/>
</dbReference>
<dbReference type="Pfam" id="PF00589">
    <property type="entry name" value="Phage_integrase"/>
    <property type="match status" value="1"/>
</dbReference>
<evidence type="ECO:0000256" key="5">
    <source>
        <dbReference type="PROSITE-ProRule" id="PRU01248"/>
    </source>
</evidence>
<gene>
    <name evidence="8" type="ORF">HQN79_04630</name>
</gene>
<comment type="similarity">
    <text evidence="1">Belongs to the 'phage' integrase family.</text>
</comment>
<dbReference type="AlphaFoldDB" id="A0A7D4SRY4"/>
<evidence type="ECO:0000259" key="6">
    <source>
        <dbReference type="PROSITE" id="PS51898"/>
    </source>
</evidence>
<feature type="domain" description="Core-binding (CB)" evidence="7">
    <location>
        <begin position="1"/>
        <end position="78"/>
    </location>
</feature>
<dbReference type="InterPro" id="IPR050090">
    <property type="entry name" value="Tyrosine_recombinase_XerCD"/>
</dbReference>
<name>A0A7D4SRY4_9GAMM</name>
<dbReference type="PANTHER" id="PTHR30349">
    <property type="entry name" value="PHAGE INTEGRASE-RELATED"/>
    <property type="match status" value="1"/>
</dbReference>
<dbReference type="SUPFAM" id="SSF56349">
    <property type="entry name" value="DNA breaking-rejoining enzymes"/>
    <property type="match status" value="1"/>
</dbReference>
<dbReference type="GO" id="GO:0003677">
    <property type="term" value="F:DNA binding"/>
    <property type="evidence" value="ECO:0007669"/>
    <property type="project" value="UniProtKB-UniRule"/>
</dbReference>
<organism evidence="8 9">
    <name type="scientific">Thiomicrorhabdus xiamenensis</name>
    <dbReference type="NCBI Taxonomy" id="2739063"/>
    <lineage>
        <taxon>Bacteria</taxon>
        <taxon>Pseudomonadati</taxon>
        <taxon>Pseudomonadota</taxon>
        <taxon>Gammaproteobacteria</taxon>
        <taxon>Thiotrichales</taxon>
        <taxon>Piscirickettsiaceae</taxon>
        <taxon>Thiomicrorhabdus</taxon>
    </lineage>
</organism>
<evidence type="ECO:0000256" key="3">
    <source>
        <dbReference type="ARBA" id="ARBA00023125"/>
    </source>
</evidence>
<evidence type="ECO:0000313" key="9">
    <source>
        <dbReference type="Proteomes" id="UP000504724"/>
    </source>
</evidence>
<dbReference type="Gene3D" id="1.10.150.130">
    <property type="match status" value="1"/>
</dbReference>
<evidence type="ECO:0000313" key="8">
    <source>
        <dbReference type="EMBL" id="QKI88903.1"/>
    </source>
</evidence>
<dbReference type="InterPro" id="IPR002104">
    <property type="entry name" value="Integrase_catalytic"/>
</dbReference>
<evidence type="ECO:0000256" key="1">
    <source>
        <dbReference type="ARBA" id="ARBA00008857"/>
    </source>
</evidence>
<dbReference type="GO" id="GO:0006310">
    <property type="term" value="P:DNA recombination"/>
    <property type="evidence" value="ECO:0007669"/>
    <property type="project" value="UniProtKB-KW"/>
</dbReference>
<evidence type="ECO:0000259" key="7">
    <source>
        <dbReference type="PROSITE" id="PS51900"/>
    </source>
</evidence>
<feature type="domain" description="Tyr recombinase" evidence="6">
    <location>
        <begin position="98"/>
        <end position="267"/>
    </location>
</feature>
<dbReference type="PROSITE" id="PS51900">
    <property type="entry name" value="CB"/>
    <property type="match status" value="1"/>
</dbReference>
<dbReference type="GO" id="GO:0015074">
    <property type="term" value="P:DNA integration"/>
    <property type="evidence" value="ECO:0007669"/>
    <property type="project" value="UniProtKB-KW"/>
</dbReference>
<dbReference type="PROSITE" id="PS51898">
    <property type="entry name" value="TYR_RECOMBINASE"/>
    <property type="match status" value="1"/>
</dbReference>
<dbReference type="PANTHER" id="PTHR30349:SF64">
    <property type="entry name" value="PROPHAGE INTEGRASE INTD-RELATED"/>
    <property type="match status" value="1"/>
</dbReference>
<dbReference type="Gene3D" id="1.10.443.10">
    <property type="entry name" value="Intergrase catalytic core"/>
    <property type="match status" value="1"/>
</dbReference>
<dbReference type="InterPro" id="IPR044068">
    <property type="entry name" value="CB"/>
</dbReference>
<keyword evidence="2" id="KW-0229">DNA integration</keyword>
<dbReference type="InterPro" id="IPR011010">
    <property type="entry name" value="DNA_brk_join_enz"/>
</dbReference>
<dbReference type="KEGG" id="txa:HQN79_04630"/>
<accession>A0A7D4SRY4</accession>
<evidence type="ECO:0000256" key="2">
    <source>
        <dbReference type="ARBA" id="ARBA00022908"/>
    </source>
</evidence>
<evidence type="ECO:0000256" key="4">
    <source>
        <dbReference type="ARBA" id="ARBA00023172"/>
    </source>
</evidence>
<keyword evidence="3 5" id="KW-0238">DNA-binding</keyword>
<keyword evidence="4" id="KW-0233">DNA recombination</keyword>
<keyword evidence="9" id="KW-1185">Reference proteome</keyword>
<dbReference type="Proteomes" id="UP000504724">
    <property type="component" value="Chromosome"/>
</dbReference>
<reference evidence="8 9" key="1">
    <citation type="submission" date="2020-05" db="EMBL/GenBank/DDBJ databases">
        <title>Thiomicrorhabdus sediminis sp.nov. and Thiomicrorhabdus xiamenensis sp.nov., novel sulfur-oxidizing bacteria isolated from coastal sediment.</title>
        <authorList>
            <person name="Liu X."/>
        </authorList>
    </citation>
    <scope>NUCLEOTIDE SEQUENCE [LARGE SCALE GENOMIC DNA]</scope>
    <source>
        <strain evidence="8 9">G2</strain>
    </source>
</reference>
<dbReference type="EMBL" id="CP054020">
    <property type="protein sequence ID" value="QKI88903.1"/>
    <property type="molecule type" value="Genomic_DNA"/>
</dbReference>
<dbReference type="InterPro" id="IPR013762">
    <property type="entry name" value="Integrase-like_cat_sf"/>
</dbReference>
<sequence>MSWREAVVKFITESETKSPKDNISLFRLLDPYFGHLKLHEINGKHIEQLIDTRQKQGVKNSTINKSLEKIRALFNLANKKWRVKCDPPYIKLLSTPRMRVRWITHNEASNLLKHLQEHTRVMAHFTLETGLREFNVTHLRWDQVDLAKGVVYIEGDDVLKDGKPYLVVLTDSAKEIIRSQIGKHHTFVFTYRGKPVKKAGTDSWRNGLEKAGITNFRWHDLRHTWASWHVQNGTPLEVLQELGGWKDIKSVQKYAHFNVDTLRGYAKGLGIVSGIETKKATMVSGF</sequence>